<evidence type="ECO:0000256" key="7">
    <source>
        <dbReference type="SAM" id="MobiDB-lite"/>
    </source>
</evidence>
<dbReference type="Gene3D" id="3.40.30.10">
    <property type="entry name" value="Glutaredoxin"/>
    <property type="match status" value="1"/>
</dbReference>
<keyword evidence="5" id="KW-0411">Iron-sulfur</keyword>
<feature type="region of interest" description="Disordered" evidence="7">
    <location>
        <begin position="175"/>
        <end position="202"/>
    </location>
</feature>
<accession>A0ABU7LLR9</accession>
<sequence length="224" mass="25008">MSARKIALEQPESFSFSKQSEKEIKFWMNKYPESKKASAVIPMLWIAQKQEGWVSEPAMREIADRLGMPKIRVMEVATFYTMFNLEPAGEVFIQVCGTTPCWLRGSDELKKLCEDKIGPQRHVSEDGKFSWLEVECLGACANAPMVQISTRDSDHYYEDLTPERLTVVMEAFARGETPKPGSQNGRSCSEAEGGSSALTDKSLYDGSLAKKIKLPNAGPKKEKA</sequence>
<evidence type="ECO:0000256" key="4">
    <source>
        <dbReference type="ARBA" id="ARBA00023004"/>
    </source>
</evidence>
<dbReference type="Pfam" id="PF01257">
    <property type="entry name" value="2Fe-2S_thioredx"/>
    <property type="match status" value="1"/>
</dbReference>
<keyword evidence="3" id="KW-0479">Metal-binding</keyword>
<evidence type="ECO:0000256" key="1">
    <source>
        <dbReference type="ARBA" id="ARBA00010643"/>
    </source>
</evidence>
<evidence type="ECO:0000256" key="5">
    <source>
        <dbReference type="ARBA" id="ARBA00023014"/>
    </source>
</evidence>
<dbReference type="CDD" id="cd03064">
    <property type="entry name" value="TRX_Fd_NuoE"/>
    <property type="match status" value="1"/>
</dbReference>
<organism evidence="8 9">
    <name type="scientific">Hyphobacterium lacteum</name>
    <dbReference type="NCBI Taxonomy" id="3116575"/>
    <lineage>
        <taxon>Bacteria</taxon>
        <taxon>Pseudomonadati</taxon>
        <taxon>Pseudomonadota</taxon>
        <taxon>Alphaproteobacteria</taxon>
        <taxon>Maricaulales</taxon>
        <taxon>Maricaulaceae</taxon>
        <taxon>Hyphobacterium</taxon>
    </lineage>
</organism>
<dbReference type="InterPro" id="IPR002023">
    <property type="entry name" value="NuoE-like"/>
</dbReference>
<reference evidence="8 9" key="1">
    <citation type="submission" date="2024-01" db="EMBL/GenBank/DDBJ databases">
        <title>Hyphobacterium bacterium isolated from marine sediment.</title>
        <authorList>
            <person name="Zhao S."/>
        </authorList>
    </citation>
    <scope>NUCLEOTIDE SEQUENCE [LARGE SCALE GENOMIC DNA]</scope>
    <source>
        <strain evidence="9">HN65</strain>
    </source>
</reference>
<keyword evidence="9" id="KW-1185">Reference proteome</keyword>
<evidence type="ECO:0000313" key="8">
    <source>
        <dbReference type="EMBL" id="MEE2524870.1"/>
    </source>
</evidence>
<evidence type="ECO:0000256" key="2">
    <source>
        <dbReference type="ARBA" id="ARBA00022714"/>
    </source>
</evidence>
<keyword evidence="2" id="KW-0001">2Fe-2S</keyword>
<dbReference type="Gene3D" id="1.10.10.1590">
    <property type="entry name" value="NADH-quinone oxidoreductase subunit E"/>
    <property type="match status" value="1"/>
</dbReference>
<proteinExistence type="inferred from homology"/>
<comment type="cofactor">
    <cofactor evidence="6">
        <name>[2Fe-2S] cluster</name>
        <dbReference type="ChEBI" id="CHEBI:190135"/>
    </cofactor>
</comment>
<dbReference type="InterPro" id="IPR041921">
    <property type="entry name" value="NuoE_N"/>
</dbReference>
<dbReference type="GO" id="GO:0050136">
    <property type="term" value="F:NADH dehydrogenase (quinone) (non-electrogenic) activity"/>
    <property type="evidence" value="ECO:0007669"/>
    <property type="project" value="UniProtKB-EC"/>
</dbReference>
<keyword evidence="4" id="KW-0408">Iron</keyword>
<keyword evidence="8" id="KW-0560">Oxidoreductase</keyword>
<dbReference type="NCBIfam" id="NF005724">
    <property type="entry name" value="PRK07539.1-4"/>
    <property type="match status" value="1"/>
</dbReference>
<dbReference type="EC" id="1.6.5.9" evidence="8"/>
<protein>
    <submittedName>
        <fullName evidence="8">NADH-quinone oxidoreductase subunit NuoE</fullName>
        <ecNumber evidence="8">1.6.5.9</ecNumber>
    </submittedName>
</protein>
<dbReference type="PANTHER" id="PTHR10371:SF3">
    <property type="entry name" value="NADH DEHYDROGENASE [UBIQUINONE] FLAVOPROTEIN 2, MITOCHONDRIAL"/>
    <property type="match status" value="1"/>
</dbReference>
<name>A0ABU7LLR9_9PROT</name>
<dbReference type="SUPFAM" id="SSF52833">
    <property type="entry name" value="Thioredoxin-like"/>
    <property type="match status" value="1"/>
</dbReference>
<evidence type="ECO:0000256" key="3">
    <source>
        <dbReference type="ARBA" id="ARBA00022723"/>
    </source>
</evidence>
<dbReference type="InterPro" id="IPR042128">
    <property type="entry name" value="NuoE_dom"/>
</dbReference>
<dbReference type="PANTHER" id="PTHR10371">
    <property type="entry name" value="NADH DEHYDROGENASE UBIQUINONE FLAVOPROTEIN 2, MITOCHONDRIAL"/>
    <property type="match status" value="1"/>
</dbReference>
<dbReference type="PIRSF" id="PIRSF000216">
    <property type="entry name" value="NADH_DH_24kDa"/>
    <property type="match status" value="1"/>
</dbReference>
<dbReference type="InterPro" id="IPR036249">
    <property type="entry name" value="Thioredoxin-like_sf"/>
</dbReference>
<dbReference type="Proteomes" id="UP001354971">
    <property type="component" value="Unassembled WGS sequence"/>
</dbReference>
<comment type="similarity">
    <text evidence="1">Belongs to the complex I 24 kDa subunit family.</text>
</comment>
<dbReference type="RefSeq" id="WP_330197537.1">
    <property type="nucleotide sequence ID" value="NZ_JAZDRP010000001.1"/>
</dbReference>
<dbReference type="EMBL" id="JAZDRP010000001">
    <property type="protein sequence ID" value="MEE2524870.1"/>
    <property type="molecule type" value="Genomic_DNA"/>
</dbReference>
<dbReference type="NCBIfam" id="TIGR01958">
    <property type="entry name" value="nuoE_fam"/>
    <property type="match status" value="1"/>
</dbReference>
<dbReference type="PROSITE" id="PS01099">
    <property type="entry name" value="COMPLEX1_24K"/>
    <property type="match status" value="1"/>
</dbReference>
<comment type="caution">
    <text evidence="8">The sequence shown here is derived from an EMBL/GenBank/DDBJ whole genome shotgun (WGS) entry which is preliminary data.</text>
</comment>
<evidence type="ECO:0000313" key="9">
    <source>
        <dbReference type="Proteomes" id="UP001354971"/>
    </source>
</evidence>
<gene>
    <name evidence="8" type="primary">nuoE</name>
    <name evidence="8" type="ORF">V0U79_00710</name>
</gene>
<evidence type="ECO:0000256" key="6">
    <source>
        <dbReference type="ARBA" id="ARBA00034078"/>
    </source>
</evidence>